<dbReference type="EMBL" id="BDGU01000090">
    <property type="protein sequence ID" value="GAW02231.1"/>
    <property type="molecule type" value="Genomic_DNA"/>
</dbReference>
<dbReference type="Proteomes" id="UP000188533">
    <property type="component" value="Unassembled WGS sequence"/>
</dbReference>
<sequence>MAAGPAIPGLLLVLAATILLIFVSVSSPTWEKISFLNVGSGDSVTHYGVFGFTGSKTQIGYDFNPSELGFDSSKLNTEIIHNLTKALILYPIAAGLAGLGVLFGLCGAAYHRAGTVLMLLATSLALIVTLVVWVIEMVLFGIARDRFRDQNIPAEFGNANWIGLGALVALALGVCASTCGVFGRYRKRRDAY</sequence>
<feature type="transmembrane region" description="Helical" evidence="5">
    <location>
        <begin position="162"/>
        <end position="183"/>
    </location>
</feature>
<dbReference type="GO" id="GO:0005886">
    <property type="term" value="C:plasma membrane"/>
    <property type="evidence" value="ECO:0007669"/>
    <property type="project" value="InterPro"/>
</dbReference>
<keyword evidence="2 5" id="KW-0812">Transmembrane</keyword>
<organism evidence="7 8">
    <name type="scientific">Lentinula edodes</name>
    <name type="common">Shiitake mushroom</name>
    <name type="synonym">Lentinus edodes</name>
    <dbReference type="NCBI Taxonomy" id="5353"/>
    <lineage>
        <taxon>Eukaryota</taxon>
        <taxon>Fungi</taxon>
        <taxon>Dikarya</taxon>
        <taxon>Basidiomycota</taxon>
        <taxon>Agaricomycotina</taxon>
        <taxon>Agaricomycetes</taxon>
        <taxon>Agaricomycetidae</taxon>
        <taxon>Agaricales</taxon>
        <taxon>Marasmiineae</taxon>
        <taxon>Omphalotaceae</taxon>
        <taxon>Lentinula</taxon>
    </lineage>
</organism>
<reference evidence="7 8" key="1">
    <citation type="submission" date="2016-08" db="EMBL/GenBank/DDBJ databases">
        <authorList>
            <consortium name="Lentinula edodes genome sequencing consortium"/>
            <person name="Sakamoto Y."/>
            <person name="Nakade K."/>
            <person name="Sato S."/>
            <person name="Yoshida Y."/>
            <person name="Miyazaki K."/>
            <person name="Natsume S."/>
            <person name="Konno N."/>
        </authorList>
    </citation>
    <scope>NUCLEOTIDE SEQUENCE [LARGE SCALE GENOMIC DNA]</scope>
    <source>
        <strain evidence="7 8">NBRC 111202</strain>
    </source>
</reference>
<keyword evidence="6" id="KW-0732">Signal</keyword>
<evidence type="ECO:0000256" key="2">
    <source>
        <dbReference type="ARBA" id="ARBA00022692"/>
    </source>
</evidence>
<protein>
    <submittedName>
        <fullName evidence="7">Pali-domain-containing protein</fullName>
    </submittedName>
</protein>
<feature type="signal peptide" evidence="6">
    <location>
        <begin position="1"/>
        <end position="26"/>
    </location>
</feature>
<feature type="chain" id="PRO_5010337370" evidence="6">
    <location>
        <begin position="27"/>
        <end position="192"/>
    </location>
</feature>
<dbReference type="Pfam" id="PF06687">
    <property type="entry name" value="SUR7"/>
    <property type="match status" value="1"/>
</dbReference>
<evidence type="ECO:0000313" key="8">
    <source>
        <dbReference type="Proteomes" id="UP000188533"/>
    </source>
</evidence>
<proteinExistence type="predicted"/>
<name>A0A1Q3E501_LENED</name>
<dbReference type="AlphaFoldDB" id="A0A1Q3E501"/>
<comment type="caution">
    <text evidence="7">The sequence shown here is derived from an EMBL/GenBank/DDBJ whole genome shotgun (WGS) entry which is preliminary data.</text>
</comment>
<accession>A0A1Q3E501</accession>
<evidence type="ECO:0000256" key="6">
    <source>
        <dbReference type="SAM" id="SignalP"/>
    </source>
</evidence>
<feature type="transmembrane region" description="Helical" evidence="5">
    <location>
        <begin position="88"/>
        <end position="110"/>
    </location>
</feature>
<comment type="subcellular location">
    <subcellularLocation>
        <location evidence="1">Membrane</location>
        <topology evidence="1">Multi-pass membrane protein</topology>
    </subcellularLocation>
</comment>
<evidence type="ECO:0000256" key="3">
    <source>
        <dbReference type="ARBA" id="ARBA00022989"/>
    </source>
</evidence>
<dbReference type="InterPro" id="IPR051380">
    <property type="entry name" value="pH-response_reg_palI/RIM9"/>
</dbReference>
<gene>
    <name evidence="7" type="ORF">LENED_003870</name>
</gene>
<reference evidence="7 8" key="2">
    <citation type="submission" date="2017-02" db="EMBL/GenBank/DDBJ databases">
        <title>A genome survey and senescence transcriptome analysis in Lentinula edodes.</title>
        <authorList>
            <person name="Sakamoto Y."/>
            <person name="Nakade K."/>
            <person name="Sato S."/>
            <person name="Yoshida Y."/>
            <person name="Miyazaki K."/>
            <person name="Natsume S."/>
            <person name="Konno N."/>
        </authorList>
    </citation>
    <scope>NUCLEOTIDE SEQUENCE [LARGE SCALE GENOMIC DNA]</scope>
    <source>
        <strain evidence="7 8">NBRC 111202</strain>
    </source>
</reference>
<dbReference type="GO" id="GO:0035838">
    <property type="term" value="C:growing cell tip"/>
    <property type="evidence" value="ECO:0007669"/>
    <property type="project" value="TreeGrafter"/>
</dbReference>
<evidence type="ECO:0000256" key="5">
    <source>
        <dbReference type="SAM" id="Phobius"/>
    </source>
</evidence>
<keyword evidence="8" id="KW-1185">Reference proteome</keyword>
<evidence type="ECO:0000256" key="4">
    <source>
        <dbReference type="ARBA" id="ARBA00023136"/>
    </source>
</evidence>
<dbReference type="GO" id="GO:0032153">
    <property type="term" value="C:cell division site"/>
    <property type="evidence" value="ECO:0007669"/>
    <property type="project" value="TreeGrafter"/>
</dbReference>
<dbReference type="PANTHER" id="PTHR28013">
    <property type="entry name" value="PROTEIN DCV1-RELATED"/>
    <property type="match status" value="1"/>
</dbReference>
<evidence type="ECO:0000313" key="7">
    <source>
        <dbReference type="EMBL" id="GAW02231.1"/>
    </source>
</evidence>
<dbReference type="PANTHER" id="PTHR28013:SF3">
    <property type="entry name" value="PROTEIN DCV1-RELATED"/>
    <property type="match status" value="1"/>
</dbReference>
<keyword evidence="3 5" id="KW-1133">Transmembrane helix</keyword>
<evidence type="ECO:0000256" key="1">
    <source>
        <dbReference type="ARBA" id="ARBA00004141"/>
    </source>
</evidence>
<feature type="transmembrane region" description="Helical" evidence="5">
    <location>
        <begin position="117"/>
        <end position="142"/>
    </location>
</feature>
<keyword evidence="4 5" id="KW-0472">Membrane</keyword>
<dbReference type="InterPro" id="IPR009571">
    <property type="entry name" value="SUR7/Rim9-like_fungi"/>
</dbReference>